<gene>
    <name evidence="1" type="ORF">SAMN06296378_2232</name>
</gene>
<sequence>MRSSRTAPQLVMPILSAGRHRNPRRGACFMEFASYLAGENWSDHPACTHPVLAAVARNVNDLSTDATRATLTQHIHRVVNLTSSDPLVTVAIAVHAAAAALPIASFERQRSLAVGMLVAVNSVSSAELEAVAADAFLTAPGEERWARRYMSTARSKEFTDRTATMIVHTAVAGIALACVPDADARLKSLLVGTIELVERMTGTPGAHASEQRDSALRSEFAEV</sequence>
<evidence type="ECO:0000313" key="1">
    <source>
        <dbReference type="EMBL" id="SOE70450.1"/>
    </source>
</evidence>
<dbReference type="RefSeq" id="WP_143544708.1">
    <property type="nucleotide sequence ID" value="NZ_BMLC01000003.1"/>
</dbReference>
<organism evidence="1 2">
    <name type="scientific">Salinibacterium xinjiangense</name>
    <dbReference type="NCBI Taxonomy" id="386302"/>
    <lineage>
        <taxon>Bacteria</taxon>
        <taxon>Bacillati</taxon>
        <taxon>Actinomycetota</taxon>
        <taxon>Actinomycetes</taxon>
        <taxon>Micrococcales</taxon>
        <taxon>Microbacteriaceae</taxon>
        <taxon>Salinibacterium</taxon>
    </lineage>
</organism>
<reference evidence="1 2" key="1">
    <citation type="submission" date="2017-09" db="EMBL/GenBank/DDBJ databases">
        <authorList>
            <person name="Ehlers B."/>
            <person name="Leendertz F.H."/>
        </authorList>
    </citation>
    <scope>NUCLEOTIDE SEQUENCE [LARGE SCALE GENOMIC DNA]</scope>
    <source>
        <strain evidence="1 2">CGMCC 1.05381</strain>
    </source>
</reference>
<dbReference type="Proteomes" id="UP000219440">
    <property type="component" value="Unassembled WGS sequence"/>
</dbReference>
<protein>
    <submittedName>
        <fullName evidence="1">Uncharacterized protein</fullName>
    </submittedName>
</protein>
<dbReference type="EMBL" id="OCST01000004">
    <property type="protein sequence ID" value="SOE70450.1"/>
    <property type="molecule type" value="Genomic_DNA"/>
</dbReference>
<evidence type="ECO:0000313" key="2">
    <source>
        <dbReference type="Proteomes" id="UP000219440"/>
    </source>
</evidence>
<accession>A0A2C8ZWR4</accession>
<keyword evidence="2" id="KW-1185">Reference proteome</keyword>
<proteinExistence type="predicted"/>
<name>A0A2C8ZWR4_9MICO</name>
<dbReference type="AlphaFoldDB" id="A0A2C8ZWR4"/>
<dbReference type="OrthoDB" id="7264945at2"/>